<evidence type="ECO:0000256" key="2">
    <source>
        <dbReference type="ARBA" id="ARBA00023015"/>
    </source>
</evidence>
<dbReference type="GO" id="GO:0003700">
    <property type="term" value="F:DNA-binding transcription factor activity"/>
    <property type="evidence" value="ECO:0007669"/>
    <property type="project" value="InterPro"/>
</dbReference>
<evidence type="ECO:0000313" key="6">
    <source>
        <dbReference type="EMBL" id="AZL69369.1"/>
    </source>
</evidence>
<dbReference type="InterPro" id="IPR005119">
    <property type="entry name" value="LysR_subst-bd"/>
</dbReference>
<dbReference type="InterPro" id="IPR036388">
    <property type="entry name" value="WH-like_DNA-bd_sf"/>
</dbReference>
<dbReference type="PROSITE" id="PS50931">
    <property type="entry name" value="HTH_LYSR"/>
    <property type="match status" value="1"/>
</dbReference>
<dbReference type="Proteomes" id="UP000268230">
    <property type="component" value="Chromosome"/>
</dbReference>
<proteinExistence type="inferred from homology"/>
<dbReference type="Gene3D" id="1.10.10.10">
    <property type="entry name" value="Winged helix-like DNA-binding domain superfamily/Winged helix DNA-binding domain"/>
    <property type="match status" value="1"/>
</dbReference>
<organism evidence="6 7">
    <name type="scientific">Pseudomonas entomophila</name>
    <dbReference type="NCBI Taxonomy" id="312306"/>
    <lineage>
        <taxon>Bacteria</taxon>
        <taxon>Pseudomonadati</taxon>
        <taxon>Pseudomonadota</taxon>
        <taxon>Gammaproteobacteria</taxon>
        <taxon>Pseudomonadales</taxon>
        <taxon>Pseudomonadaceae</taxon>
        <taxon>Pseudomonas</taxon>
    </lineage>
</organism>
<dbReference type="SUPFAM" id="SSF46785">
    <property type="entry name" value="Winged helix' DNA-binding domain"/>
    <property type="match status" value="1"/>
</dbReference>
<accession>A0A3Q8U217</accession>
<evidence type="ECO:0000313" key="7">
    <source>
        <dbReference type="Proteomes" id="UP000268230"/>
    </source>
</evidence>
<feature type="domain" description="HTH lysR-type" evidence="5">
    <location>
        <begin position="1"/>
        <end position="59"/>
    </location>
</feature>
<keyword evidence="3" id="KW-0238">DNA-binding</keyword>
<evidence type="ECO:0000256" key="3">
    <source>
        <dbReference type="ARBA" id="ARBA00023125"/>
    </source>
</evidence>
<dbReference type="Gene3D" id="3.40.190.290">
    <property type="match status" value="1"/>
</dbReference>
<keyword evidence="2" id="KW-0805">Transcription regulation</keyword>
<dbReference type="Pfam" id="PF03466">
    <property type="entry name" value="LysR_substrate"/>
    <property type="match status" value="1"/>
</dbReference>
<comment type="similarity">
    <text evidence="1">Belongs to the LysR transcriptional regulatory family.</text>
</comment>
<evidence type="ECO:0000256" key="1">
    <source>
        <dbReference type="ARBA" id="ARBA00009437"/>
    </source>
</evidence>
<keyword evidence="4" id="KW-0804">Transcription</keyword>
<evidence type="ECO:0000259" key="5">
    <source>
        <dbReference type="PROSITE" id="PS50931"/>
    </source>
</evidence>
<dbReference type="InterPro" id="IPR000847">
    <property type="entry name" value="LysR_HTH_N"/>
</dbReference>
<dbReference type="PANTHER" id="PTHR30537:SF5">
    <property type="entry name" value="HTH-TYPE TRANSCRIPTIONAL ACTIVATOR TTDR-RELATED"/>
    <property type="match status" value="1"/>
</dbReference>
<dbReference type="OrthoDB" id="9786526at2"/>
<dbReference type="PANTHER" id="PTHR30537">
    <property type="entry name" value="HTH-TYPE TRANSCRIPTIONAL REGULATOR"/>
    <property type="match status" value="1"/>
</dbReference>
<dbReference type="GO" id="GO:0003677">
    <property type="term" value="F:DNA binding"/>
    <property type="evidence" value="ECO:0007669"/>
    <property type="project" value="UniProtKB-KW"/>
</dbReference>
<dbReference type="KEGG" id="pory:EJA05_17325"/>
<dbReference type="SUPFAM" id="SSF53850">
    <property type="entry name" value="Periplasmic binding protein-like II"/>
    <property type="match status" value="1"/>
</dbReference>
<dbReference type="CDD" id="cd08422">
    <property type="entry name" value="PBP2_CrgA_like"/>
    <property type="match status" value="1"/>
</dbReference>
<dbReference type="InterPro" id="IPR058163">
    <property type="entry name" value="LysR-type_TF_proteobact-type"/>
</dbReference>
<dbReference type="FunFam" id="1.10.10.10:FF:000001">
    <property type="entry name" value="LysR family transcriptional regulator"/>
    <property type="match status" value="1"/>
</dbReference>
<dbReference type="EMBL" id="CP034338">
    <property type="protein sequence ID" value="AZL69369.1"/>
    <property type="molecule type" value="Genomic_DNA"/>
</dbReference>
<reference evidence="6 7" key="1">
    <citation type="submission" date="2018-12" db="EMBL/GenBank/DDBJ databases">
        <authorList>
            <person name="Li S."/>
            <person name="Yang R."/>
            <person name="Chen G."/>
            <person name="Zou L."/>
            <person name="Zhang C."/>
            <person name="Chen Y."/>
            <person name="Liu Z."/>
            <person name="Li Y."/>
            <person name="Yan Y."/>
            <person name="Huang M."/>
            <person name="Chen T."/>
        </authorList>
    </citation>
    <scope>NUCLEOTIDE SEQUENCE [LARGE SCALE GENOMIC DNA]</scope>
    <source>
        <strain evidence="6 7">1257</strain>
    </source>
</reference>
<name>A0A3Q8U217_9PSED</name>
<dbReference type="Pfam" id="PF00126">
    <property type="entry name" value="HTH_1"/>
    <property type="match status" value="1"/>
</dbReference>
<protein>
    <submittedName>
        <fullName evidence="6">LysR family transcriptional regulator</fullName>
    </submittedName>
</protein>
<dbReference type="InterPro" id="IPR036390">
    <property type="entry name" value="WH_DNA-bd_sf"/>
</dbReference>
<dbReference type="AlphaFoldDB" id="A0A3Q8U217"/>
<sequence length="308" mass="34000">MDVLQFMRAFRSVVQAGSLTGAAERLQTSTANISRMLTQLEAHLRIRLLNRTTRRVALTEAGKRYLARCEQILTLVDTAESEVQQQHNRPMGELRIHAMHGLGQHYVVDLITRYRKRYPEVTFKLTLSNRLPDLYKDGYDMSILLQNSPPQVAYCVQALGSVDAILCASPGYLASHAPLEGAQDLRAHACLSFCDGARHSDDWQLYGPSGPVKVPLAQTPLRVDSEDAMRSAIVAGLGIGLLPAYAAAEGLRNGSLLQVLPSYHARPGAIYAIYPSRQQTDVRTSTWIHHLMDHMPGMLAGDVQTLCA</sequence>
<gene>
    <name evidence="6" type="ORF">EJA05_17325</name>
</gene>
<evidence type="ECO:0000256" key="4">
    <source>
        <dbReference type="ARBA" id="ARBA00023163"/>
    </source>
</evidence>